<dbReference type="InterPro" id="IPR017782">
    <property type="entry name" value="Hydroxyacylglutathione_Hdrlase"/>
</dbReference>
<feature type="binding site" evidence="7">
    <location>
        <position position="57"/>
    </location>
    <ligand>
        <name>Zn(2+)</name>
        <dbReference type="ChEBI" id="CHEBI:29105"/>
        <label>1</label>
    </ligand>
</feature>
<dbReference type="OrthoDB" id="9802248at2"/>
<comment type="similarity">
    <text evidence="3 7">Belongs to the metallo-beta-lactamase superfamily. Glyoxalase II family.</text>
</comment>
<evidence type="ECO:0000256" key="5">
    <source>
        <dbReference type="ARBA" id="ARBA00022801"/>
    </source>
</evidence>
<dbReference type="PANTHER" id="PTHR43705">
    <property type="entry name" value="HYDROXYACYLGLUTATHIONE HYDROLASE"/>
    <property type="match status" value="1"/>
</dbReference>
<dbReference type="Pfam" id="PF00753">
    <property type="entry name" value="Lactamase_B"/>
    <property type="match status" value="1"/>
</dbReference>
<comment type="function">
    <text evidence="7">Thiolesterase that catalyzes the hydrolysis of S-D-lactoyl-glutathione to form glutathione and D-lactic acid.</text>
</comment>
<protein>
    <recommendedName>
        <fullName evidence="7">Hydroxyacylglutathione hydrolase</fullName>
        <ecNumber evidence="7">3.1.2.6</ecNumber>
    </recommendedName>
    <alternativeName>
        <fullName evidence="7">Glyoxalase II</fullName>
        <shortName evidence="7">Glx II</shortName>
    </alternativeName>
</protein>
<dbReference type="InterPro" id="IPR050110">
    <property type="entry name" value="Glyoxalase_II_hydrolase"/>
</dbReference>
<feature type="binding site" evidence="7">
    <location>
        <position position="115"/>
    </location>
    <ligand>
        <name>Zn(2+)</name>
        <dbReference type="ChEBI" id="CHEBI:29105"/>
        <label>1</label>
    </ligand>
</feature>
<evidence type="ECO:0000256" key="6">
    <source>
        <dbReference type="ARBA" id="ARBA00022833"/>
    </source>
</evidence>
<evidence type="ECO:0000313" key="9">
    <source>
        <dbReference type="EMBL" id="PSH69251.1"/>
    </source>
</evidence>
<dbReference type="InterPro" id="IPR032282">
    <property type="entry name" value="HAGH_C"/>
</dbReference>
<dbReference type="EC" id="3.1.2.6" evidence="7"/>
<evidence type="ECO:0000256" key="1">
    <source>
        <dbReference type="ARBA" id="ARBA00001623"/>
    </source>
</evidence>
<feature type="binding site" evidence="7">
    <location>
        <position position="61"/>
    </location>
    <ligand>
        <name>Zn(2+)</name>
        <dbReference type="ChEBI" id="CHEBI:29105"/>
        <label>2</label>
    </ligand>
</feature>
<comment type="subunit">
    <text evidence="7">Monomer.</text>
</comment>
<feature type="binding site" evidence="7">
    <location>
        <position position="59"/>
    </location>
    <ligand>
        <name>Zn(2+)</name>
        <dbReference type="ChEBI" id="CHEBI:29105"/>
        <label>1</label>
    </ligand>
</feature>
<dbReference type="CDD" id="cd07723">
    <property type="entry name" value="hydroxyacylglutathione_hydrolase_MBL-fold"/>
    <property type="match status" value="1"/>
</dbReference>
<comment type="pathway">
    <text evidence="2 7">Secondary metabolite metabolism; methylglyoxal degradation; (R)-lactate from methylglyoxal: step 2/2.</text>
</comment>
<feature type="binding site" evidence="7">
    <location>
        <position position="172"/>
    </location>
    <ligand>
        <name>Zn(2+)</name>
        <dbReference type="ChEBI" id="CHEBI:29105"/>
        <label>2</label>
    </ligand>
</feature>
<name>A0A2P7BS21_9HYPH</name>
<dbReference type="PIRSF" id="PIRSF005457">
    <property type="entry name" value="Glx"/>
    <property type="match status" value="1"/>
</dbReference>
<feature type="binding site" evidence="7">
    <location>
        <position position="134"/>
    </location>
    <ligand>
        <name>Zn(2+)</name>
        <dbReference type="ChEBI" id="CHEBI:29105"/>
        <label>1</label>
    </ligand>
</feature>
<sequence length="256" mass="28656">MSNLQIEQFTARTDNFGVLIHDPEANLTASIDAPEEQPILAALKRRGWNLTHIFTTHHHGDHIEANIALKKRFGVQIIGPQDERSQIPGIDRAVSHGERFQFGNFSVDVISTPGHTAGEISFHIPAAKVAFTGDTLFSLGCGRIFEGTPVMMFRSLQRLLALPGDTEIYCGHEYSESNARFALTIDPENSALKERAREITALREAGLPTLPTTLLREMATNPFLRWHDPSIRKNLNMEKASDEAVFAEIRKRKDNF</sequence>
<reference evidence="10" key="1">
    <citation type="submission" date="2017-11" db="EMBL/GenBank/DDBJ databases">
        <authorList>
            <person name="Kuznetsova I."/>
            <person name="Sazanova A."/>
            <person name="Chirak E."/>
            <person name="Safronova V."/>
            <person name="Willems A."/>
        </authorList>
    </citation>
    <scope>NUCLEOTIDE SEQUENCE [LARGE SCALE GENOMIC DNA]</scope>
    <source>
        <strain evidence="10">STM 196</strain>
    </source>
</reference>
<dbReference type="InterPro" id="IPR001279">
    <property type="entry name" value="Metallo-B-lactamas"/>
</dbReference>
<proteinExistence type="inferred from homology"/>
<comment type="catalytic activity">
    <reaction evidence="1 7">
        <text>an S-(2-hydroxyacyl)glutathione + H2O = a 2-hydroxy carboxylate + glutathione + H(+)</text>
        <dbReference type="Rhea" id="RHEA:21864"/>
        <dbReference type="ChEBI" id="CHEBI:15377"/>
        <dbReference type="ChEBI" id="CHEBI:15378"/>
        <dbReference type="ChEBI" id="CHEBI:57925"/>
        <dbReference type="ChEBI" id="CHEBI:58896"/>
        <dbReference type="ChEBI" id="CHEBI:71261"/>
        <dbReference type="EC" id="3.1.2.6"/>
    </reaction>
</comment>
<gene>
    <name evidence="7 9" type="primary">gloB</name>
    <name evidence="9" type="ORF">CU102_10245</name>
</gene>
<evidence type="ECO:0000259" key="8">
    <source>
        <dbReference type="SMART" id="SM00849"/>
    </source>
</evidence>
<evidence type="ECO:0000313" key="10">
    <source>
        <dbReference type="Proteomes" id="UP000241444"/>
    </source>
</evidence>
<dbReference type="GO" id="GO:0019243">
    <property type="term" value="P:methylglyoxal catabolic process to D-lactate via S-lactoyl-glutathione"/>
    <property type="evidence" value="ECO:0007669"/>
    <property type="project" value="UniProtKB-UniRule"/>
</dbReference>
<keyword evidence="10" id="KW-1185">Reference proteome</keyword>
<evidence type="ECO:0000256" key="3">
    <source>
        <dbReference type="ARBA" id="ARBA00006759"/>
    </source>
</evidence>
<dbReference type="PANTHER" id="PTHR43705:SF1">
    <property type="entry name" value="HYDROXYACYLGLUTATHIONE HYDROLASE GLOB"/>
    <property type="match status" value="1"/>
</dbReference>
<dbReference type="Proteomes" id="UP000241444">
    <property type="component" value="Unassembled WGS sequence"/>
</dbReference>
<comment type="caution">
    <text evidence="9">The sequence shown here is derived from an EMBL/GenBank/DDBJ whole genome shotgun (WGS) entry which is preliminary data.</text>
</comment>
<comment type="cofactor">
    <cofactor evidence="7">
        <name>Zn(2+)</name>
        <dbReference type="ChEBI" id="CHEBI:29105"/>
    </cofactor>
    <text evidence="7">Binds 2 Zn(2+) ions per subunit.</text>
</comment>
<dbReference type="Gene3D" id="3.60.15.10">
    <property type="entry name" value="Ribonuclease Z/Hydroxyacylglutathione hydrolase-like"/>
    <property type="match status" value="1"/>
</dbReference>
<dbReference type="Pfam" id="PF16123">
    <property type="entry name" value="HAGH_C"/>
    <property type="match status" value="1"/>
</dbReference>
<dbReference type="UniPathway" id="UPA00619">
    <property type="reaction ID" value="UER00676"/>
</dbReference>
<dbReference type="HAMAP" id="MF_01374">
    <property type="entry name" value="Glyoxalase_2"/>
    <property type="match status" value="1"/>
</dbReference>
<dbReference type="EMBL" id="PGGO01000006">
    <property type="protein sequence ID" value="PSH69251.1"/>
    <property type="molecule type" value="Genomic_DNA"/>
</dbReference>
<evidence type="ECO:0000256" key="4">
    <source>
        <dbReference type="ARBA" id="ARBA00022723"/>
    </source>
</evidence>
<dbReference type="InterPro" id="IPR036866">
    <property type="entry name" value="RibonucZ/Hydroxyglut_hydro"/>
</dbReference>
<dbReference type="InterPro" id="IPR035680">
    <property type="entry name" value="Clx_II_MBL"/>
</dbReference>
<dbReference type="GO" id="GO:0004416">
    <property type="term" value="F:hydroxyacylglutathione hydrolase activity"/>
    <property type="evidence" value="ECO:0007669"/>
    <property type="project" value="UniProtKB-UniRule"/>
</dbReference>
<evidence type="ECO:0000256" key="2">
    <source>
        <dbReference type="ARBA" id="ARBA00004963"/>
    </source>
</evidence>
<dbReference type="SUPFAM" id="SSF56281">
    <property type="entry name" value="Metallo-hydrolase/oxidoreductase"/>
    <property type="match status" value="1"/>
</dbReference>
<dbReference type="NCBIfam" id="TIGR03413">
    <property type="entry name" value="GSH_gloB"/>
    <property type="match status" value="1"/>
</dbReference>
<feature type="binding site" evidence="7">
    <location>
        <position position="134"/>
    </location>
    <ligand>
        <name>Zn(2+)</name>
        <dbReference type="ChEBI" id="CHEBI:29105"/>
        <label>2</label>
    </ligand>
</feature>
<dbReference type="RefSeq" id="WP_106711071.1">
    <property type="nucleotide sequence ID" value="NZ_PGGO01000006.1"/>
</dbReference>
<feature type="domain" description="Metallo-beta-lactamase" evidence="8">
    <location>
        <begin position="14"/>
        <end position="172"/>
    </location>
</feature>
<keyword evidence="6 7" id="KW-0862">Zinc</keyword>
<accession>A0A2P7BS21</accession>
<organism evidence="9 10">
    <name type="scientific">Phyllobacterium brassicacearum</name>
    <dbReference type="NCBI Taxonomy" id="314235"/>
    <lineage>
        <taxon>Bacteria</taxon>
        <taxon>Pseudomonadati</taxon>
        <taxon>Pseudomonadota</taxon>
        <taxon>Alphaproteobacteria</taxon>
        <taxon>Hyphomicrobiales</taxon>
        <taxon>Phyllobacteriaceae</taxon>
        <taxon>Phyllobacterium</taxon>
    </lineage>
</organism>
<feature type="binding site" evidence="7">
    <location>
        <position position="62"/>
    </location>
    <ligand>
        <name>Zn(2+)</name>
        <dbReference type="ChEBI" id="CHEBI:29105"/>
        <label>2</label>
    </ligand>
</feature>
<keyword evidence="4 7" id="KW-0479">Metal-binding</keyword>
<keyword evidence="5 7" id="KW-0378">Hydrolase</keyword>
<dbReference type="GO" id="GO:0046872">
    <property type="term" value="F:metal ion binding"/>
    <property type="evidence" value="ECO:0007669"/>
    <property type="project" value="UniProtKB-KW"/>
</dbReference>
<dbReference type="SMART" id="SM00849">
    <property type="entry name" value="Lactamase_B"/>
    <property type="match status" value="1"/>
</dbReference>
<evidence type="ECO:0000256" key="7">
    <source>
        <dbReference type="HAMAP-Rule" id="MF_01374"/>
    </source>
</evidence>
<dbReference type="AlphaFoldDB" id="A0A2P7BS21"/>